<protein>
    <recommendedName>
        <fullName evidence="7">Hydrophobin</fullName>
    </recommendedName>
</protein>
<feature type="chain" id="PRO_5045007251" description="Hydrophobin" evidence="7">
    <location>
        <begin position="23"/>
        <end position="129"/>
    </location>
</feature>
<comment type="caution">
    <text evidence="8">The sequence shown here is derived from an EMBL/GenBank/DDBJ whole genome shotgun (WGS) entry which is preliminary data.</text>
</comment>
<organism evidence="8 9">
    <name type="scientific">Marasmiellus scandens</name>
    <dbReference type="NCBI Taxonomy" id="2682957"/>
    <lineage>
        <taxon>Eukaryota</taxon>
        <taxon>Fungi</taxon>
        <taxon>Dikarya</taxon>
        <taxon>Basidiomycota</taxon>
        <taxon>Agaricomycotina</taxon>
        <taxon>Agaricomycetes</taxon>
        <taxon>Agaricomycetidae</taxon>
        <taxon>Agaricales</taxon>
        <taxon>Marasmiineae</taxon>
        <taxon>Omphalotaceae</taxon>
        <taxon>Marasmiellus</taxon>
    </lineage>
</organism>
<evidence type="ECO:0000256" key="6">
    <source>
        <dbReference type="ARBA" id="ARBA00093546"/>
    </source>
</evidence>
<proteinExistence type="inferred from homology"/>
<keyword evidence="4 7" id="KW-0964">Secreted</keyword>
<evidence type="ECO:0000256" key="7">
    <source>
        <dbReference type="RuleBase" id="RU365009"/>
    </source>
</evidence>
<evidence type="ECO:0000256" key="3">
    <source>
        <dbReference type="ARBA" id="ARBA00022512"/>
    </source>
</evidence>
<evidence type="ECO:0000256" key="1">
    <source>
        <dbReference type="ARBA" id="ARBA00004191"/>
    </source>
</evidence>
<accession>A0ABR1K659</accession>
<evidence type="ECO:0000256" key="4">
    <source>
        <dbReference type="ARBA" id="ARBA00022525"/>
    </source>
</evidence>
<sequence length="129" mass="13012">MFSRISTLFAVTLFLAANLAVATDDHTVTKTVTETAPATTVTEPASQCNTGPVQCCNSVQNAGSPGASSLLSSLGVLVQDPNVPIGINCSPISAVGIGENSCNAQPVCCDDNNFNGLVAIGCVIVNVNA</sequence>
<dbReference type="EMBL" id="JBANRG010000001">
    <property type="protein sequence ID" value="KAK7472099.1"/>
    <property type="molecule type" value="Genomic_DNA"/>
</dbReference>
<name>A0ABR1K659_9AGAR</name>
<comment type="similarity">
    <text evidence="2 7">Belongs to the fungal hydrophobin family.</text>
</comment>
<dbReference type="Pfam" id="PF01185">
    <property type="entry name" value="Hydrophobin"/>
    <property type="match status" value="1"/>
</dbReference>
<comment type="subcellular location">
    <subcellularLocation>
        <location evidence="1 7">Secreted</location>
        <location evidence="1 7">Cell wall</location>
    </subcellularLocation>
</comment>
<evidence type="ECO:0000313" key="8">
    <source>
        <dbReference type="EMBL" id="KAK7472099.1"/>
    </source>
</evidence>
<dbReference type="Proteomes" id="UP001498398">
    <property type="component" value="Unassembled WGS sequence"/>
</dbReference>
<feature type="signal peptide" evidence="7">
    <location>
        <begin position="1"/>
        <end position="22"/>
    </location>
</feature>
<keyword evidence="5 7" id="KW-1015">Disulfide bond</keyword>
<gene>
    <name evidence="8" type="ORF">VKT23_000218</name>
</gene>
<keyword evidence="7" id="KW-0732">Signal</keyword>
<comment type="subunit">
    <text evidence="6">Self-assembles to form functional amyloid fibrils called rodlets. Self-assembly into fibrillar rodlets occurs spontaneously at hydrophobic:hydrophilic interfaces and the rodlets further associate laterally to form amphipathic monolayers.</text>
</comment>
<dbReference type="SMART" id="SM00075">
    <property type="entry name" value="HYDRO"/>
    <property type="match status" value="1"/>
</dbReference>
<evidence type="ECO:0000256" key="2">
    <source>
        <dbReference type="ARBA" id="ARBA00010446"/>
    </source>
</evidence>
<dbReference type="CDD" id="cd23507">
    <property type="entry name" value="hydrophobin_I"/>
    <property type="match status" value="1"/>
</dbReference>
<keyword evidence="9" id="KW-1185">Reference proteome</keyword>
<dbReference type="InterPro" id="IPR001338">
    <property type="entry name" value="Class_I_Hydrophobin"/>
</dbReference>
<keyword evidence="3 7" id="KW-0134">Cell wall</keyword>
<reference evidence="8 9" key="1">
    <citation type="submission" date="2024-01" db="EMBL/GenBank/DDBJ databases">
        <title>A draft genome for the cacao thread blight pathogen Marasmiellus scandens.</title>
        <authorList>
            <person name="Baruah I.K."/>
            <person name="Leung J."/>
            <person name="Bukari Y."/>
            <person name="Amoako-Attah I."/>
            <person name="Meinhardt L.W."/>
            <person name="Bailey B.A."/>
            <person name="Cohen S.P."/>
        </authorList>
    </citation>
    <scope>NUCLEOTIDE SEQUENCE [LARGE SCALE GENOMIC DNA]</scope>
    <source>
        <strain evidence="8 9">GH-19</strain>
    </source>
</reference>
<evidence type="ECO:0000313" key="9">
    <source>
        <dbReference type="Proteomes" id="UP001498398"/>
    </source>
</evidence>
<evidence type="ECO:0000256" key="5">
    <source>
        <dbReference type="ARBA" id="ARBA00023157"/>
    </source>
</evidence>